<sequence>MTHATPFQYRLAGCFGLLFLGVVGVEILVVNRPDFSSRPMLPAAVTLDLLLLVPLLFYGLLARPNRWPLNTVAAAFGVSVAVAYFVLPAAQHHYLSWTRYCVAGLEIVSVAVVIRHLRRLVRAFQLTRAVEDGYVESLTAACTQVLKRPLAALVTEVSMLYYGLLSWRATPEVRTSEQAFSSHRESGVGALLGTVALLSVAEMGAAHLLLLRWWPAAAGWALLVHVYGLLFLVAHLRAIRLRPTLLQPKQQVVVRASFLWSVRIPVALLTDAHLVTDAPAPAPDLLNMGRMLLTPPNLLLTCSEPVMATGPYGMRRTVRRVSCYLDQPTAFLAALAVGTSVPPNTPTGSGVGNNP</sequence>
<gene>
    <name evidence="2" type="ORF">SAMN06269173_106283</name>
</gene>
<keyword evidence="3" id="KW-1185">Reference proteome</keyword>
<protein>
    <submittedName>
        <fullName evidence="2">Uncharacterized protein</fullName>
    </submittedName>
</protein>
<dbReference type="EMBL" id="FZNS01000006">
    <property type="protein sequence ID" value="SNR77467.1"/>
    <property type="molecule type" value="Genomic_DNA"/>
</dbReference>
<evidence type="ECO:0000256" key="1">
    <source>
        <dbReference type="SAM" id="Phobius"/>
    </source>
</evidence>
<dbReference type="AlphaFoldDB" id="A0A238Z261"/>
<accession>A0A238Z261</accession>
<feature type="transmembrane region" description="Helical" evidence="1">
    <location>
        <begin position="72"/>
        <end position="91"/>
    </location>
</feature>
<keyword evidence="1" id="KW-1133">Transmembrane helix</keyword>
<dbReference type="Proteomes" id="UP000198310">
    <property type="component" value="Unassembled WGS sequence"/>
</dbReference>
<evidence type="ECO:0000313" key="3">
    <source>
        <dbReference type="Proteomes" id="UP000198310"/>
    </source>
</evidence>
<feature type="transmembrane region" description="Helical" evidence="1">
    <location>
        <begin position="41"/>
        <end position="60"/>
    </location>
</feature>
<organism evidence="2 3">
    <name type="scientific">Hymenobacter mucosus</name>
    <dbReference type="NCBI Taxonomy" id="1411120"/>
    <lineage>
        <taxon>Bacteria</taxon>
        <taxon>Pseudomonadati</taxon>
        <taxon>Bacteroidota</taxon>
        <taxon>Cytophagia</taxon>
        <taxon>Cytophagales</taxon>
        <taxon>Hymenobacteraceae</taxon>
        <taxon>Hymenobacter</taxon>
    </lineage>
</organism>
<name>A0A238Z261_9BACT</name>
<keyword evidence="1" id="KW-0812">Transmembrane</keyword>
<feature type="transmembrane region" description="Helical" evidence="1">
    <location>
        <begin position="188"/>
        <end position="211"/>
    </location>
</feature>
<keyword evidence="1" id="KW-0472">Membrane</keyword>
<feature type="transmembrane region" description="Helical" evidence="1">
    <location>
        <begin position="97"/>
        <end position="114"/>
    </location>
</feature>
<proteinExistence type="predicted"/>
<evidence type="ECO:0000313" key="2">
    <source>
        <dbReference type="EMBL" id="SNR77467.1"/>
    </source>
</evidence>
<reference evidence="3" key="1">
    <citation type="submission" date="2017-06" db="EMBL/GenBank/DDBJ databases">
        <authorList>
            <person name="Varghese N."/>
            <person name="Submissions S."/>
        </authorList>
    </citation>
    <scope>NUCLEOTIDE SEQUENCE [LARGE SCALE GENOMIC DNA]</scope>
    <source>
        <strain evidence="3">DSM 28041</strain>
    </source>
</reference>
<dbReference type="RefSeq" id="WP_089333334.1">
    <property type="nucleotide sequence ID" value="NZ_FZNS01000006.1"/>
</dbReference>
<feature type="transmembrane region" description="Helical" evidence="1">
    <location>
        <begin position="7"/>
        <end position="29"/>
    </location>
</feature>
<feature type="transmembrane region" description="Helical" evidence="1">
    <location>
        <begin position="217"/>
        <end position="239"/>
    </location>
</feature>